<dbReference type="Pfam" id="PF03235">
    <property type="entry name" value="GmrSD_N"/>
    <property type="match status" value="1"/>
</dbReference>
<organism evidence="2">
    <name type="scientific">viral metagenome</name>
    <dbReference type="NCBI Taxonomy" id="1070528"/>
    <lineage>
        <taxon>unclassified sequences</taxon>
        <taxon>metagenomes</taxon>
        <taxon>organismal metagenomes</taxon>
    </lineage>
</organism>
<proteinExistence type="predicted"/>
<reference evidence="2" key="1">
    <citation type="journal article" date="2020" name="Nature">
        <title>Giant virus diversity and host interactions through global metagenomics.</title>
        <authorList>
            <person name="Schulz F."/>
            <person name="Roux S."/>
            <person name="Paez-Espino D."/>
            <person name="Jungbluth S."/>
            <person name="Walsh D.A."/>
            <person name="Denef V.J."/>
            <person name="McMahon K.D."/>
            <person name="Konstantinidis K.T."/>
            <person name="Eloe-Fadrosh E.A."/>
            <person name="Kyrpides N.C."/>
            <person name="Woyke T."/>
        </authorList>
    </citation>
    <scope>NUCLEOTIDE SEQUENCE</scope>
    <source>
        <strain evidence="2">GVMAG-M-3300013004-44</strain>
    </source>
</reference>
<dbReference type="PANTHER" id="PTHR39639:SF1">
    <property type="entry name" value="DUF262 DOMAIN-CONTAINING PROTEIN"/>
    <property type="match status" value="1"/>
</dbReference>
<dbReference type="EMBL" id="MN739157">
    <property type="protein sequence ID" value="QHS91243.1"/>
    <property type="molecule type" value="Genomic_DNA"/>
</dbReference>
<evidence type="ECO:0000313" key="2">
    <source>
        <dbReference type="EMBL" id="QHS91243.1"/>
    </source>
</evidence>
<protein>
    <recommendedName>
        <fullName evidence="1">GmrSD restriction endonucleases N-terminal domain-containing protein</fullName>
    </recommendedName>
</protein>
<evidence type="ECO:0000259" key="1">
    <source>
        <dbReference type="Pfam" id="PF03235"/>
    </source>
</evidence>
<accession>A0A6C0BIT0</accession>
<dbReference type="PANTHER" id="PTHR39639">
    <property type="entry name" value="CHROMOSOME 16, WHOLE GENOME SHOTGUN SEQUENCE"/>
    <property type="match status" value="1"/>
</dbReference>
<sequence length="381" mass="44370">MASQRIHRETTQMSVDHLCQEIGDALDKTISESEKSLIIPDHQRYAGVWPISRKKKFITSIHLNHPIPSILMGSIKKETRRTLEDGLQRLNTLLEFYQNTITDIDGRSFNDYNEKEKSDFLNYNITVVKYSGASEEARIQIFDNHQNGSPLKEGERLYAHSRSPLVSFTIETLLTPGSGLYDRFLSVWGARGGEKDKKNRRKDLHQAVALLAGIAHGPQFLTKKYDVMIDENLLTKEFDENMALQALMRLLEIYETLQLQCPCPHYWLYKQFDAGQMSGYIVYSMYDHTDGTDNTVYIHDDSIWKPIKKKWIEFLTNVRRDAGQKSKNMNKILERDLHKDVGKARVWTLQRWHLGYLRVFDPDHEDLIDLQEVTEEETDED</sequence>
<feature type="domain" description="GmrSD restriction endonucleases N-terminal" evidence="1">
    <location>
        <begin position="31"/>
        <end position="124"/>
    </location>
</feature>
<name>A0A6C0BIT0_9ZZZZ</name>
<dbReference type="InterPro" id="IPR004919">
    <property type="entry name" value="GmrSD_N"/>
</dbReference>
<dbReference type="AlphaFoldDB" id="A0A6C0BIT0"/>